<keyword evidence="3" id="KW-1185">Reference proteome</keyword>
<feature type="compositionally biased region" description="Pro residues" evidence="1">
    <location>
        <begin position="154"/>
        <end position="164"/>
    </location>
</feature>
<feature type="compositionally biased region" description="Basic residues" evidence="1">
    <location>
        <begin position="211"/>
        <end position="222"/>
    </location>
</feature>
<proteinExistence type="predicted"/>
<evidence type="ECO:0000313" key="2">
    <source>
        <dbReference type="EMBL" id="GAA4172029.1"/>
    </source>
</evidence>
<evidence type="ECO:0008006" key="4">
    <source>
        <dbReference type="Google" id="ProtNLM"/>
    </source>
</evidence>
<feature type="compositionally biased region" description="Pro residues" evidence="1">
    <location>
        <begin position="184"/>
        <end position="201"/>
    </location>
</feature>
<dbReference type="EMBL" id="BAABBW010000002">
    <property type="protein sequence ID" value="GAA4172029.1"/>
    <property type="molecule type" value="Genomic_DNA"/>
</dbReference>
<organism evidence="2 3">
    <name type="scientific">Gryllotalpicola koreensis</name>
    <dbReference type="NCBI Taxonomy" id="993086"/>
    <lineage>
        <taxon>Bacteria</taxon>
        <taxon>Bacillati</taxon>
        <taxon>Actinomycetota</taxon>
        <taxon>Actinomycetes</taxon>
        <taxon>Micrococcales</taxon>
        <taxon>Microbacteriaceae</taxon>
        <taxon>Gryllotalpicola</taxon>
    </lineage>
</organism>
<name>A0ABP7ZWC0_9MICO</name>
<dbReference type="Proteomes" id="UP001501079">
    <property type="component" value="Unassembled WGS sequence"/>
</dbReference>
<sequence length="222" mass="23807">MEKGGNGDGVSRSGDPGMGDDPEVTAITRRLDRTGDTLGAMNELEQLLIERTGQIPVISPELLAAHSARIERTEALQASAEPEQEQPSDPVLIDWALPARAPLDPAPVFDPWVDPEAIAAAFDADAGQEFTDVSTKVFAVFSAERLEAERSEPEPAPEPQPVPVPALESEDLDELDGIDDLVSAPPPPPAPLAAEPPPNEPAPAEEEPAPKPKRRFWPFGRR</sequence>
<evidence type="ECO:0000313" key="3">
    <source>
        <dbReference type="Proteomes" id="UP001501079"/>
    </source>
</evidence>
<feature type="region of interest" description="Disordered" evidence="1">
    <location>
        <begin position="146"/>
        <end position="222"/>
    </location>
</feature>
<gene>
    <name evidence="2" type="ORF">GCM10022287_12240</name>
</gene>
<reference evidence="3" key="1">
    <citation type="journal article" date="2019" name="Int. J. Syst. Evol. Microbiol.">
        <title>The Global Catalogue of Microorganisms (GCM) 10K type strain sequencing project: providing services to taxonomists for standard genome sequencing and annotation.</title>
        <authorList>
            <consortium name="The Broad Institute Genomics Platform"/>
            <consortium name="The Broad Institute Genome Sequencing Center for Infectious Disease"/>
            <person name="Wu L."/>
            <person name="Ma J."/>
        </authorList>
    </citation>
    <scope>NUCLEOTIDE SEQUENCE [LARGE SCALE GENOMIC DNA]</scope>
    <source>
        <strain evidence="3">JCM 17591</strain>
    </source>
</reference>
<evidence type="ECO:0000256" key="1">
    <source>
        <dbReference type="SAM" id="MobiDB-lite"/>
    </source>
</evidence>
<accession>A0ABP7ZWC0</accession>
<protein>
    <recommendedName>
        <fullName evidence="4">DUF3071 domain-containing protein</fullName>
    </recommendedName>
</protein>
<comment type="caution">
    <text evidence="2">The sequence shown here is derived from an EMBL/GenBank/DDBJ whole genome shotgun (WGS) entry which is preliminary data.</text>
</comment>
<feature type="compositionally biased region" description="Acidic residues" evidence="1">
    <location>
        <begin position="168"/>
        <end position="179"/>
    </location>
</feature>
<feature type="region of interest" description="Disordered" evidence="1">
    <location>
        <begin position="1"/>
        <end position="24"/>
    </location>
</feature>